<dbReference type="RefSeq" id="WP_203388345.1">
    <property type="nucleotide sequence ID" value="NZ_CP064781.1"/>
</dbReference>
<gene>
    <name evidence="8" type="ORF">IWH25_05580</name>
</gene>
<evidence type="ECO:0000256" key="4">
    <source>
        <dbReference type="ARBA" id="ARBA00022679"/>
    </source>
</evidence>
<dbReference type="CDD" id="cd07984">
    <property type="entry name" value="LPLAT_LABLAT-like"/>
    <property type="match status" value="1"/>
</dbReference>
<evidence type="ECO:0000256" key="7">
    <source>
        <dbReference type="SAM" id="MobiDB-lite"/>
    </source>
</evidence>
<protein>
    <submittedName>
        <fullName evidence="8">Lipid A biosynthesis acyltransferase</fullName>
    </submittedName>
</protein>
<dbReference type="AlphaFoldDB" id="A0A974SR08"/>
<keyword evidence="9" id="KW-1185">Reference proteome</keyword>
<dbReference type="InterPro" id="IPR004960">
    <property type="entry name" value="LipA_acyltrans"/>
</dbReference>
<accession>A0A974SR08</accession>
<dbReference type="EMBL" id="CP064781">
    <property type="protein sequence ID" value="QRJ64817.1"/>
    <property type="molecule type" value="Genomic_DNA"/>
</dbReference>
<evidence type="ECO:0000256" key="2">
    <source>
        <dbReference type="ARBA" id="ARBA00022475"/>
    </source>
</evidence>
<dbReference type="KEGG" id="ares:IWH25_05580"/>
<comment type="subcellular location">
    <subcellularLocation>
        <location evidence="1">Cell inner membrane</location>
    </subcellularLocation>
</comment>
<feature type="region of interest" description="Disordered" evidence="7">
    <location>
        <begin position="287"/>
        <end position="308"/>
    </location>
</feature>
<evidence type="ECO:0000256" key="1">
    <source>
        <dbReference type="ARBA" id="ARBA00004533"/>
    </source>
</evidence>
<dbReference type="PANTHER" id="PTHR30606:SF9">
    <property type="entry name" value="LIPID A BIOSYNTHESIS LAUROYLTRANSFERASE"/>
    <property type="match status" value="1"/>
</dbReference>
<dbReference type="Proteomes" id="UP000663444">
    <property type="component" value="Chromosome"/>
</dbReference>
<organism evidence="8 9">
    <name type="scientific">Azospira restricta</name>
    <dbReference type="NCBI Taxonomy" id="404405"/>
    <lineage>
        <taxon>Bacteria</taxon>
        <taxon>Pseudomonadati</taxon>
        <taxon>Pseudomonadota</taxon>
        <taxon>Betaproteobacteria</taxon>
        <taxon>Rhodocyclales</taxon>
        <taxon>Rhodocyclaceae</taxon>
        <taxon>Azospira</taxon>
    </lineage>
</organism>
<name>A0A974SR08_9RHOO</name>
<keyword evidence="5" id="KW-0472">Membrane</keyword>
<evidence type="ECO:0000256" key="3">
    <source>
        <dbReference type="ARBA" id="ARBA00022519"/>
    </source>
</evidence>
<sequence>MLSRAAVALLWLLHFLPLALLAPLGRGLGALLYRFAQKRRHVVRVNLALCFPELDCAGREALVRRHFAALGRSLLERSLFWWAPQERLERLIQVTGEERVRALQAAGKPVLLLAPHFVGLDAGGVAVTMRFDIVSIYAAQSDPVFDRLLLAGRSRFGDQQLLSRADGPRATVKAMKSGRPFYYLPDMNFRTRDAVFAPFFGVPAWTITGLSRLARLAGAAVVPCVTRMLPGDAGYRVEFGEPWADFPSDDAEADTRRMNEWLEAVVRTMPEQYYWVHRRFKTQPEGAERPYRVRDPEALAAARRSAST</sequence>
<reference evidence="8" key="1">
    <citation type="submission" date="2020-11" db="EMBL/GenBank/DDBJ databases">
        <title>Azospira restricta DSM 18626 genome sequence.</title>
        <authorList>
            <person name="Moe W.M."/>
        </authorList>
    </citation>
    <scope>NUCLEOTIDE SEQUENCE</scope>
    <source>
        <strain evidence="8">DSM 18626</strain>
    </source>
</reference>
<keyword evidence="6 8" id="KW-0012">Acyltransferase</keyword>
<dbReference type="PANTHER" id="PTHR30606">
    <property type="entry name" value="LIPID A BIOSYNTHESIS LAUROYL ACYLTRANSFERASE"/>
    <property type="match status" value="1"/>
</dbReference>
<dbReference type="Pfam" id="PF03279">
    <property type="entry name" value="Lip_A_acyltrans"/>
    <property type="match status" value="1"/>
</dbReference>
<keyword evidence="2" id="KW-1003">Cell membrane</keyword>
<evidence type="ECO:0000256" key="6">
    <source>
        <dbReference type="ARBA" id="ARBA00023315"/>
    </source>
</evidence>
<keyword evidence="4" id="KW-0808">Transferase</keyword>
<dbReference type="GO" id="GO:0005886">
    <property type="term" value="C:plasma membrane"/>
    <property type="evidence" value="ECO:0007669"/>
    <property type="project" value="UniProtKB-SubCell"/>
</dbReference>
<dbReference type="GO" id="GO:0009247">
    <property type="term" value="P:glycolipid biosynthetic process"/>
    <property type="evidence" value="ECO:0007669"/>
    <property type="project" value="UniProtKB-ARBA"/>
</dbReference>
<proteinExistence type="predicted"/>
<dbReference type="GO" id="GO:0016746">
    <property type="term" value="F:acyltransferase activity"/>
    <property type="evidence" value="ECO:0007669"/>
    <property type="project" value="UniProtKB-KW"/>
</dbReference>
<evidence type="ECO:0000313" key="9">
    <source>
        <dbReference type="Proteomes" id="UP000663444"/>
    </source>
</evidence>
<dbReference type="PIRSF" id="PIRSF026649">
    <property type="entry name" value="MsbB"/>
    <property type="match status" value="1"/>
</dbReference>
<keyword evidence="3" id="KW-0997">Cell inner membrane</keyword>
<feature type="compositionally biased region" description="Basic and acidic residues" evidence="7">
    <location>
        <begin position="287"/>
        <end position="297"/>
    </location>
</feature>
<evidence type="ECO:0000256" key="5">
    <source>
        <dbReference type="ARBA" id="ARBA00023136"/>
    </source>
</evidence>
<evidence type="ECO:0000313" key="8">
    <source>
        <dbReference type="EMBL" id="QRJ64817.1"/>
    </source>
</evidence>